<gene>
    <name evidence="1" type="ORF">CALCODRAFT_482670</name>
</gene>
<dbReference type="EMBL" id="KV423956">
    <property type="protein sequence ID" value="KZT57965.1"/>
    <property type="molecule type" value="Genomic_DNA"/>
</dbReference>
<keyword evidence="2" id="KW-1185">Reference proteome</keyword>
<reference evidence="1 2" key="1">
    <citation type="journal article" date="2016" name="Mol. Biol. Evol.">
        <title>Comparative Genomics of Early-Diverging Mushroom-Forming Fungi Provides Insights into the Origins of Lignocellulose Decay Capabilities.</title>
        <authorList>
            <person name="Nagy L.G."/>
            <person name="Riley R."/>
            <person name="Tritt A."/>
            <person name="Adam C."/>
            <person name="Daum C."/>
            <person name="Floudas D."/>
            <person name="Sun H."/>
            <person name="Yadav J.S."/>
            <person name="Pangilinan J."/>
            <person name="Larsson K.H."/>
            <person name="Matsuura K."/>
            <person name="Barry K."/>
            <person name="Labutti K."/>
            <person name="Kuo R."/>
            <person name="Ohm R.A."/>
            <person name="Bhattacharya S.S."/>
            <person name="Shirouzu T."/>
            <person name="Yoshinaga Y."/>
            <person name="Martin F.M."/>
            <person name="Grigoriev I.V."/>
            <person name="Hibbett D.S."/>
        </authorList>
    </citation>
    <scope>NUCLEOTIDE SEQUENCE [LARGE SCALE GENOMIC DNA]</scope>
    <source>
        <strain evidence="1 2">HHB12733</strain>
    </source>
</reference>
<dbReference type="InParanoid" id="A0A165GEF3"/>
<proteinExistence type="predicted"/>
<name>A0A165GEF3_9BASI</name>
<dbReference type="AlphaFoldDB" id="A0A165GEF3"/>
<dbReference type="InterPro" id="IPR032675">
    <property type="entry name" value="LRR_dom_sf"/>
</dbReference>
<organism evidence="1 2">
    <name type="scientific">Calocera cornea HHB12733</name>
    <dbReference type="NCBI Taxonomy" id="1353952"/>
    <lineage>
        <taxon>Eukaryota</taxon>
        <taxon>Fungi</taxon>
        <taxon>Dikarya</taxon>
        <taxon>Basidiomycota</taxon>
        <taxon>Agaricomycotina</taxon>
        <taxon>Dacrymycetes</taxon>
        <taxon>Dacrymycetales</taxon>
        <taxon>Dacrymycetaceae</taxon>
        <taxon>Calocera</taxon>
    </lineage>
</organism>
<evidence type="ECO:0008006" key="3">
    <source>
        <dbReference type="Google" id="ProtNLM"/>
    </source>
</evidence>
<dbReference type="Gene3D" id="3.80.10.10">
    <property type="entry name" value="Ribonuclease Inhibitor"/>
    <property type="match status" value="1"/>
</dbReference>
<sequence length="255" mass="29085">MSPEPVEIPWTVFKPLISCGSLDSLFLSFAYHICVTDEDLEDLARALPNLRKLAFCGKLVRRAYYPERHSHVQPDVTTYGLLALVQHCPELRSITLPLSMGFGPPSADDTQFNQRPRPIFKQLKKPLKWFKSIRAVKQANRPDTSSNAGAEATAIEADDNEELCYPVAAHVSDLEVSYSPDPGNAQQTATFLRQVFPHLERLHHEVMWSQDPPRDEYSAREEQRKKRWAEVKQVLGLEKGGITVYNMNWLPLSWE</sequence>
<accession>A0A165GEF3</accession>
<protein>
    <recommendedName>
        <fullName evidence="3">F-box domain-containing protein</fullName>
    </recommendedName>
</protein>
<dbReference type="Proteomes" id="UP000076842">
    <property type="component" value="Unassembled WGS sequence"/>
</dbReference>
<evidence type="ECO:0000313" key="2">
    <source>
        <dbReference type="Proteomes" id="UP000076842"/>
    </source>
</evidence>
<dbReference type="OrthoDB" id="3543113at2759"/>
<evidence type="ECO:0000313" key="1">
    <source>
        <dbReference type="EMBL" id="KZT57965.1"/>
    </source>
</evidence>